<gene>
    <name evidence="1" type="ORF">ACFPFM_07820</name>
</gene>
<evidence type="ECO:0000313" key="1">
    <source>
        <dbReference type="EMBL" id="MFC5053665.1"/>
    </source>
</evidence>
<keyword evidence="2" id="KW-1185">Reference proteome</keyword>
<accession>A0ABV9XWR5</accession>
<sequence length="79" mass="8570">MPAFPFDPLLDRINAQIDLPALPPLNDPPPAAFPDVETETQWLAAHLAAVTAADNTPPPRRAAPAPLWKRLLRRGTKSA</sequence>
<dbReference type="RefSeq" id="WP_344036531.1">
    <property type="nucleotide sequence ID" value="NZ_BAAAKE010000005.1"/>
</dbReference>
<comment type="caution">
    <text evidence="1">The sequence shown here is derived from an EMBL/GenBank/DDBJ whole genome shotgun (WGS) entry which is preliminary data.</text>
</comment>
<organism evidence="1 2">
    <name type="scientific">Saccharothrix xinjiangensis</name>
    <dbReference type="NCBI Taxonomy" id="204798"/>
    <lineage>
        <taxon>Bacteria</taxon>
        <taxon>Bacillati</taxon>
        <taxon>Actinomycetota</taxon>
        <taxon>Actinomycetes</taxon>
        <taxon>Pseudonocardiales</taxon>
        <taxon>Pseudonocardiaceae</taxon>
        <taxon>Saccharothrix</taxon>
    </lineage>
</organism>
<protein>
    <recommendedName>
        <fullName evidence="3">Acyl-CoA carboxylase epsilon subunit-like protein</fullName>
    </recommendedName>
</protein>
<proteinExistence type="predicted"/>
<evidence type="ECO:0000313" key="2">
    <source>
        <dbReference type="Proteomes" id="UP001595833"/>
    </source>
</evidence>
<dbReference type="EMBL" id="JBHSJB010000007">
    <property type="protein sequence ID" value="MFC5053665.1"/>
    <property type="molecule type" value="Genomic_DNA"/>
</dbReference>
<reference evidence="2" key="1">
    <citation type="journal article" date="2019" name="Int. J. Syst. Evol. Microbiol.">
        <title>The Global Catalogue of Microorganisms (GCM) 10K type strain sequencing project: providing services to taxonomists for standard genome sequencing and annotation.</title>
        <authorList>
            <consortium name="The Broad Institute Genomics Platform"/>
            <consortium name="The Broad Institute Genome Sequencing Center for Infectious Disease"/>
            <person name="Wu L."/>
            <person name="Ma J."/>
        </authorList>
    </citation>
    <scope>NUCLEOTIDE SEQUENCE [LARGE SCALE GENOMIC DNA]</scope>
    <source>
        <strain evidence="2">KCTC 12848</strain>
    </source>
</reference>
<dbReference type="Proteomes" id="UP001595833">
    <property type="component" value="Unassembled WGS sequence"/>
</dbReference>
<evidence type="ECO:0008006" key="3">
    <source>
        <dbReference type="Google" id="ProtNLM"/>
    </source>
</evidence>
<name>A0ABV9XWR5_9PSEU</name>